<comment type="catalytic activity">
    <reaction evidence="1">
        <text>Endohydrolysis of (1-&gt;4)-beta-D-glucosidic linkages in cellulose, lichenin and cereal beta-D-glucans.</text>
        <dbReference type="EC" id="3.2.1.4"/>
    </reaction>
</comment>
<protein>
    <recommendedName>
        <fullName evidence="3">cellulase</fullName>
        <ecNumber evidence="3">3.2.1.4</ecNumber>
    </recommendedName>
</protein>
<feature type="non-terminal residue" evidence="9">
    <location>
        <position position="1"/>
    </location>
</feature>
<dbReference type="PANTHER" id="PTHR34142">
    <property type="entry name" value="ENDO-BETA-1,4-GLUCANASE A"/>
    <property type="match status" value="1"/>
</dbReference>
<gene>
    <name evidence="9" type="ORF">M407DRAFT_67279</name>
</gene>
<keyword evidence="10" id="KW-1185">Reference proteome</keyword>
<dbReference type="PANTHER" id="PTHR34142:SF5">
    <property type="entry name" value="CBM1 DOMAIN-CONTAINING PROTEIN"/>
    <property type="match status" value="1"/>
</dbReference>
<dbReference type="GO" id="GO:0009251">
    <property type="term" value="P:glucan catabolic process"/>
    <property type="evidence" value="ECO:0007669"/>
    <property type="project" value="TreeGrafter"/>
</dbReference>
<reference evidence="10" key="2">
    <citation type="submission" date="2015-01" db="EMBL/GenBank/DDBJ databases">
        <title>Evolutionary Origins and Diversification of the Mycorrhizal Mutualists.</title>
        <authorList>
            <consortium name="DOE Joint Genome Institute"/>
            <consortium name="Mycorrhizal Genomics Consortium"/>
            <person name="Kohler A."/>
            <person name="Kuo A."/>
            <person name="Nagy L.G."/>
            <person name="Floudas D."/>
            <person name="Copeland A."/>
            <person name="Barry K.W."/>
            <person name="Cichocki N."/>
            <person name="Veneault-Fourrey C."/>
            <person name="LaButti K."/>
            <person name="Lindquist E.A."/>
            <person name="Lipzen A."/>
            <person name="Lundell T."/>
            <person name="Morin E."/>
            <person name="Murat C."/>
            <person name="Riley R."/>
            <person name="Ohm R."/>
            <person name="Sun H."/>
            <person name="Tunlid A."/>
            <person name="Henrissat B."/>
            <person name="Grigoriev I.V."/>
            <person name="Hibbett D.S."/>
            <person name="Martin F."/>
        </authorList>
    </citation>
    <scope>NUCLEOTIDE SEQUENCE [LARGE SCALE GENOMIC DNA]</scope>
    <source>
        <strain evidence="10">MUT 4182</strain>
    </source>
</reference>
<evidence type="ECO:0000256" key="3">
    <source>
        <dbReference type="ARBA" id="ARBA00012601"/>
    </source>
</evidence>
<evidence type="ECO:0000256" key="5">
    <source>
        <dbReference type="ARBA" id="ARBA00023295"/>
    </source>
</evidence>
<dbReference type="Proteomes" id="UP000054248">
    <property type="component" value="Unassembled WGS sequence"/>
</dbReference>
<reference evidence="9 10" key="1">
    <citation type="submission" date="2014-04" db="EMBL/GenBank/DDBJ databases">
        <authorList>
            <consortium name="DOE Joint Genome Institute"/>
            <person name="Kuo A."/>
            <person name="Girlanda M."/>
            <person name="Perotto S."/>
            <person name="Kohler A."/>
            <person name="Nagy L.G."/>
            <person name="Floudas D."/>
            <person name="Copeland A."/>
            <person name="Barry K.W."/>
            <person name="Cichocki N."/>
            <person name="Veneault-Fourrey C."/>
            <person name="LaButti K."/>
            <person name="Lindquist E.A."/>
            <person name="Lipzen A."/>
            <person name="Lundell T."/>
            <person name="Morin E."/>
            <person name="Murat C."/>
            <person name="Sun H."/>
            <person name="Tunlid A."/>
            <person name="Henrissat B."/>
            <person name="Grigoriev I.V."/>
            <person name="Hibbett D.S."/>
            <person name="Martin F."/>
            <person name="Nordberg H.P."/>
            <person name="Cantor M.N."/>
            <person name="Hua S.X."/>
        </authorList>
    </citation>
    <scope>NUCLEOTIDE SEQUENCE [LARGE SCALE GENOMIC DNA]</scope>
    <source>
        <strain evidence="9 10">MUT 4182</strain>
    </source>
</reference>
<dbReference type="EC" id="3.2.1.4" evidence="3"/>
<dbReference type="InterPro" id="IPR017853">
    <property type="entry name" value="GH"/>
</dbReference>
<keyword evidence="5 6" id="KW-0326">Glycosidase</keyword>
<evidence type="ECO:0000313" key="9">
    <source>
        <dbReference type="EMBL" id="KIO31975.1"/>
    </source>
</evidence>
<dbReference type="Pfam" id="PF00150">
    <property type="entry name" value="Cellulase"/>
    <property type="match status" value="1"/>
</dbReference>
<dbReference type="PROSITE" id="PS00659">
    <property type="entry name" value="GLYCOSYL_HYDROL_F5"/>
    <property type="match status" value="1"/>
</dbReference>
<evidence type="ECO:0000259" key="8">
    <source>
        <dbReference type="Pfam" id="PF00150"/>
    </source>
</evidence>
<dbReference type="InterPro" id="IPR018087">
    <property type="entry name" value="Glyco_hydro_5_CS"/>
</dbReference>
<evidence type="ECO:0000256" key="6">
    <source>
        <dbReference type="RuleBase" id="RU361153"/>
    </source>
</evidence>
<dbReference type="HOGENOM" id="CLU_029718_1_1_1"/>
<feature type="region of interest" description="Disordered" evidence="7">
    <location>
        <begin position="1"/>
        <end position="28"/>
    </location>
</feature>
<proteinExistence type="inferred from homology"/>
<dbReference type="GO" id="GO:0008810">
    <property type="term" value="F:cellulase activity"/>
    <property type="evidence" value="ECO:0007669"/>
    <property type="project" value="UniProtKB-EC"/>
</dbReference>
<dbReference type="STRING" id="1051891.A0A0C3QIP5"/>
<dbReference type="EMBL" id="KN822958">
    <property type="protein sequence ID" value="KIO31975.1"/>
    <property type="molecule type" value="Genomic_DNA"/>
</dbReference>
<organism evidence="9 10">
    <name type="scientific">Tulasnella calospora MUT 4182</name>
    <dbReference type="NCBI Taxonomy" id="1051891"/>
    <lineage>
        <taxon>Eukaryota</taxon>
        <taxon>Fungi</taxon>
        <taxon>Dikarya</taxon>
        <taxon>Basidiomycota</taxon>
        <taxon>Agaricomycotina</taxon>
        <taxon>Agaricomycetes</taxon>
        <taxon>Cantharellales</taxon>
        <taxon>Tulasnellaceae</taxon>
        <taxon>Tulasnella</taxon>
    </lineage>
</organism>
<name>A0A0C3QIP5_9AGAM</name>
<evidence type="ECO:0000313" key="10">
    <source>
        <dbReference type="Proteomes" id="UP000054248"/>
    </source>
</evidence>
<dbReference type="AlphaFoldDB" id="A0A0C3QIP5"/>
<comment type="similarity">
    <text evidence="2 6">Belongs to the glycosyl hydrolase 5 (cellulase A) family.</text>
</comment>
<dbReference type="OrthoDB" id="5823761at2759"/>
<sequence length="373" mass="41167">TTTTTSTQSPPTTTTTPTQSPPTTTTTPTRFRVITPLRLIGSYLDIAGFEWGCLTDVGWPIQYPVTLLSNSLYQGSCTYPNSPPLTSTADGPGQMKWFVSNGMNTFRLSIGWQYVTPTLGGAFDPSEWATYDKLVRSCLALEAYCIIDIHNYARWNGQVIGQSAVPDAPFIKLWQMIASYYASEPRVIFGLMNEPYKLDILTWAQTLQKVVTAVRAIAPKHVILLPGIEWAHADTFISSGSAAALDAISNPDGSKTNLIFDLHQWLDKPNNGTDPYCVTDNVPVFAPLAQWLRCHNRQAFLSATGGGNEDWTNCNPLLCQQMAFLLANSDVFVGYTGWAAGSYDTTYILDETPTWLGYPWVDTPLVASCLYWP</sequence>
<evidence type="ECO:0000256" key="2">
    <source>
        <dbReference type="ARBA" id="ARBA00005641"/>
    </source>
</evidence>
<dbReference type="SUPFAM" id="SSF51445">
    <property type="entry name" value="(Trans)glycosidases"/>
    <property type="match status" value="1"/>
</dbReference>
<feature type="domain" description="Glycoside hydrolase family 5" evidence="8">
    <location>
        <begin position="95"/>
        <end position="340"/>
    </location>
</feature>
<evidence type="ECO:0000256" key="4">
    <source>
        <dbReference type="ARBA" id="ARBA00022801"/>
    </source>
</evidence>
<keyword evidence="4 6" id="KW-0378">Hydrolase</keyword>
<dbReference type="InterPro" id="IPR001547">
    <property type="entry name" value="Glyco_hydro_5"/>
</dbReference>
<dbReference type="Gene3D" id="3.20.20.80">
    <property type="entry name" value="Glycosidases"/>
    <property type="match status" value="1"/>
</dbReference>
<evidence type="ECO:0000256" key="1">
    <source>
        <dbReference type="ARBA" id="ARBA00000966"/>
    </source>
</evidence>
<evidence type="ECO:0000256" key="7">
    <source>
        <dbReference type="SAM" id="MobiDB-lite"/>
    </source>
</evidence>
<accession>A0A0C3QIP5</accession>